<evidence type="ECO:0008006" key="4">
    <source>
        <dbReference type="Google" id="ProtNLM"/>
    </source>
</evidence>
<dbReference type="OrthoDB" id="1433389at2"/>
<proteinExistence type="predicted"/>
<accession>A0A1S1NDN4</accession>
<feature type="transmembrane region" description="Helical" evidence="1">
    <location>
        <begin position="75"/>
        <end position="98"/>
    </location>
</feature>
<evidence type="ECO:0000313" key="2">
    <source>
        <dbReference type="EMBL" id="OHU96841.1"/>
    </source>
</evidence>
<name>A0A1S1NDN4_9GAMM</name>
<gene>
    <name evidence="2" type="ORF">BIW53_05835</name>
</gene>
<dbReference type="Proteomes" id="UP000180253">
    <property type="component" value="Unassembled WGS sequence"/>
</dbReference>
<dbReference type="Pfam" id="PF11351">
    <property type="entry name" value="GTA_holin_3TM"/>
    <property type="match status" value="1"/>
</dbReference>
<evidence type="ECO:0000256" key="1">
    <source>
        <dbReference type="SAM" id="Phobius"/>
    </source>
</evidence>
<protein>
    <recommendedName>
        <fullName evidence="4">Holin</fullName>
    </recommendedName>
</protein>
<dbReference type="AlphaFoldDB" id="A0A1S1NDN4"/>
<keyword evidence="1" id="KW-1133">Transmembrane helix</keyword>
<dbReference type="STRING" id="327939.BIW53_05835"/>
<evidence type="ECO:0000313" key="3">
    <source>
        <dbReference type="Proteomes" id="UP000180253"/>
    </source>
</evidence>
<sequence length="135" mass="14659">MAIMGLLATLFGNTTQDPIQTVGNILDELFTSEEEVLKQDLLKARLVAKSAQVQAKINALSASHRSVFVAGARPFLLWVCGLGFLFSFVINPILQWLWPDVGAPQLPLEVMLELTLGMLGLAGLRTVEKVKGVAK</sequence>
<dbReference type="InterPro" id="IPR021497">
    <property type="entry name" value="GTA_holin_3TM"/>
</dbReference>
<keyword evidence="1" id="KW-0472">Membrane</keyword>
<keyword evidence="3" id="KW-1185">Reference proteome</keyword>
<comment type="caution">
    <text evidence="2">The sequence shown here is derived from an EMBL/GenBank/DDBJ whole genome shotgun (WGS) entry which is preliminary data.</text>
</comment>
<reference evidence="2 3" key="1">
    <citation type="submission" date="2016-10" db="EMBL/GenBank/DDBJ databases">
        <title>Pseudoalteromonas amylolytica sp. nov., isolated from the surface seawater.</title>
        <authorList>
            <person name="Wu Y.-H."/>
            <person name="Cheng H."/>
            <person name="Jin X.-B."/>
            <person name="Wang C.-S."/>
            <person name="Xu X.-W."/>
        </authorList>
    </citation>
    <scope>NUCLEOTIDE SEQUENCE [LARGE SCALE GENOMIC DNA]</scope>
    <source>
        <strain evidence="2 3">JCM 12483</strain>
    </source>
</reference>
<organism evidence="2 3">
    <name type="scientific">Pseudoalteromonas byunsanensis</name>
    <dbReference type="NCBI Taxonomy" id="327939"/>
    <lineage>
        <taxon>Bacteria</taxon>
        <taxon>Pseudomonadati</taxon>
        <taxon>Pseudomonadota</taxon>
        <taxon>Gammaproteobacteria</taxon>
        <taxon>Alteromonadales</taxon>
        <taxon>Pseudoalteromonadaceae</taxon>
        <taxon>Pseudoalteromonas</taxon>
    </lineage>
</organism>
<keyword evidence="1" id="KW-0812">Transmembrane</keyword>
<dbReference type="EMBL" id="MNAN01000026">
    <property type="protein sequence ID" value="OHU96841.1"/>
    <property type="molecule type" value="Genomic_DNA"/>
</dbReference>